<protein>
    <submittedName>
        <fullName evidence="2">Ferritin-like domain-containing protein</fullName>
    </submittedName>
</protein>
<dbReference type="Proteomes" id="UP001596547">
    <property type="component" value="Unassembled WGS sequence"/>
</dbReference>
<accession>A0ABD6A3I5</accession>
<organism evidence="2 3">
    <name type="scientific">Halomarina halobia</name>
    <dbReference type="NCBI Taxonomy" id="3033386"/>
    <lineage>
        <taxon>Archaea</taxon>
        <taxon>Methanobacteriati</taxon>
        <taxon>Methanobacteriota</taxon>
        <taxon>Stenosarchaea group</taxon>
        <taxon>Halobacteria</taxon>
        <taxon>Halobacteriales</taxon>
        <taxon>Natronomonadaceae</taxon>
        <taxon>Halomarina</taxon>
    </lineage>
</organism>
<sequence>MIDEVRGRGPSRRTFLAGTAVVGAGALGLSPLTQASGDGNASGNGTANGTGTAGKRNGTPTVHEMGTDVDVLNYALTLEHLEDVFYREFLNDVSKEEFVNSEALQNFNAWEKRASYDFVRKVGEHESTHVEALTKIIRALGGEPVPECTYDFGVESVGEYLTVAQALENTGVAAYDGALALIESPDLTTASATIATVEARHASFLNFLNGDVPFPAAFDDAKSAEEILAVAGQFVESCPEE</sequence>
<feature type="compositionally biased region" description="Gly residues" evidence="1">
    <location>
        <begin position="40"/>
        <end position="52"/>
    </location>
</feature>
<evidence type="ECO:0000256" key="1">
    <source>
        <dbReference type="SAM" id="MobiDB-lite"/>
    </source>
</evidence>
<dbReference type="InterPro" id="IPR009078">
    <property type="entry name" value="Ferritin-like_SF"/>
</dbReference>
<dbReference type="CDD" id="cd00657">
    <property type="entry name" value="Ferritin_like"/>
    <property type="match status" value="1"/>
</dbReference>
<gene>
    <name evidence="2" type="ORF">ACFQPE_00005</name>
</gene>
<dbReference type="SUPFAM" id="SSF47240">
    <property type="entry name" value="Ferritin-like"/>
    <property type="match status" value="1"/>
</dbReference>
<dbReference type="GeneID" id="79314139"/>
<dbReference type="EMBL" id="JBHTBF010000001">
    <property type="protein sequence ID" value="MFC7315181.1"/>
    <property type="molecule type" value="Genomic_DNA"/>
</dbReference>
<proteinExistence type="predicted"/>
<evidence type="ECO:0000313" key="2">
    <source>
        <dbReference type="EMBL" id="MFC7315181.1"/>
    </source>
</evidence>
<dbReference type="Gene3D" id="1.20.1260.10">
    <property type="match status" value="1"/>
</dbReference>
<dbReference type="RefSeq" id="WP_276304587.1">
    <property type="nucleotide sequence ID" value="NZ_CP119992.1"/>
</dbReference>
<dbReference type="Pfam" id="PF13668">
    <property type="entry name" value="Ferritin_2"/>
    <property type="match status" value="1"/>
</dbReference>
<name>A0ABD6A3I5_9EURY</name>
<feature type="region of interest" description="Disordered" evidence="1">
    <location>
        <begin position="35"/>
        <end position="62"/>
    </location>
</feature>
<dbReference type="InterPro" id="IPR012347">
    <property type="entry name" value="Ferritin-like"/>
</dbReference>
<comment type="caution">
    <text evidence="2">The sequence shown here is derived from an EMBL/GenBank/DDBJ whole genome shotgun (WGS) entry which is preliminary data.</text>
</comment>
<dbReference type="PROSITE" id="PS51318">
    <property type="entry name" value="TAT"/>
    <property type="match status" value="1"/>
</dbReference>
<keyword evidence="3" id="KW-1185">Reference proteome</keyword>
<dbReference type="AlphaFoldDB" id="A0ABD6A3I5"/>
<reference evidence="2 3" key="1">
    <citation type="journal article" date="2019" name="Int. J. Syst. Evol. Microbiol.">
        <title>The Global Catalogue of Microorganisms (GCM) 10K type strain sequencing project: providing services to taxonomists for standard genome sequencing and annotation.</title>
        <authorList>
            <consortium name="The Broad Institute Genomics Platform"/>
            <consortium name="The Broad Institute Genome Sequencing Center for Infectious Disease"/>
            <person name="Wu L."/>
            <person name="Ma J."/>
        </authorList>
    </citation>
    <scope>NUCLEOTIDE SEQUENCE [LARGE SCALE GENOMIC DNA]</scope>
    <source>
        <strain evidence="2 3">PSR21</strain>
    </source>
</reference>
<evidence type="ECO:0000313" key="3">
    <source>
        <dbReference type="Proteomes" id="UP001596547"/>
    </source>
</evidence>
<dbReference type="InterPro" id="IPR006311">
    <property type="entry name" value="TAT_signal"/>
</dbReference>